<dbReference type="Gene3D" id="3.30.160.20">
    <property type="match status" value="2"/>
</dbReference>
<evidence type="ECO:0000256" key="4">
    <source>
        <dbReference type="SAM" id="MobiDB-lite"/>
    </source>
</evidence>
<keyword evidence="2 3" id="KW-0694">RNA-binding</keyword>
<dbReference type="Proteomes" id="UP001558713">
    <property type="component" value="Unassembled WGS sequence"/>
</dbReference>
<dbReference type="EMBL" id="JBANAX010000696">
    <property type="protein sequence ID" value="KAL1196902.1"/>
    <property type="molecule type" value="Genomic_DNA"/>
</dbReference>
<reference evidence="6 7" key="1">
    <citation type="submission" date="2024-04" db="EMBL/GenBank/DDBJ databases">
        <title>Genome assembly C_amara_ONT_v2.</title>
        <authorList>
            <person name="Yant L."/>
            <person name="Moore C."/>
            <person name="Slenker M."/>
        </authorList>
    </citation>
    <scope>NUCLEOTIDE SEQUENCE [LARGE SCALE GENOMIC DNA]</scope>
    <source>
        <tissue evidence="6">Leaf</tissue>
    </source>
</reference>
<evidence type="ECO:0000259" key="5">
    <source>
        <dbReference type="PROSITE" id="PS50137"/>
    </source>
</evidence>
<dbReference type="CDD" id="cd00048">
    <property type="entry name" value="DSRM_SF"/>
    <property type="match status" value="1"/>
</dbReference>
<protein>
    <submittedName>
        <fullName evidence="6">Double-stranded RNA-binding protein 4</fullName>
    </submittedName>
</protein>
<proteinExistence type="predicted"/>
<dbReference type="PANTHER" id="PTHR46031:SF37">
    <property type="entry name" value="DRBM DOMAIN-CONTAINING PROTEIN"/>
    <property type="match status" value="1"/>
</dbReference>
<feature type="compositionally biased region" description="Polar residues" evidence="4">
    <location>
        <begin position="1"/>
        <end position="17"/>
    </location>
</feature>
<dbReference type="GO" id="GO:0003723">
    <property type="term" value="F:RNA binding"/>
    <property type="evidence" value="ECO:0007669"/>
    <property type="project" value="UniProtKB-UniRule"/>
</dbReference>
<keyword evidence="1" id="KW-0677">Repeat</keyword>
<feature type="domain" description="DRBM" evidence="5">
    <location>
        <begin position="144"/>
        <end position="211"/>
    </location>
</feature>
<dbReference type="Pfam" id="PF00035">
    <property type="entry name" value="dsrm"/>
    <property type="match status" value="2"/>
</dbReference>
<comment type="caution">
    <text evidence="6">The sequence shown here is derived from an EMBL/GenBank/DDBJ whole genome shotgun (WGS) entry which is preliminary data.</text>
</comment>
<name>A0ABD0ZQN4_CARAN</name>
<evidence type="ECO:0000256" key="1">
    <source>
        <dbReference type="ARBA" id="ARBA00022737"/>
    </source>
</evidence>
<accession>A0ABD0ZQN4</accession>
<evidence type="ECO:0000256" key="3">
    <source>
        <dbReference type="PROSITE-ProRule" id="PRU00266"/>
    </source>
</evidence>
<gene>
    <name evidence="6" type="ORF">V5N11_024706</name>
</gene>
<feature type="region of interest" description="Disordered" evidence="4">
    <location>
        <begin position="1"/>
        <end position="48"/>
    </location>
</feature>
<dbReference type="SMART" id="SM00358">
    <property type="entry name" value="DSRM"/>
    <property type="match status" value="2"/>
</dbReference>
<sequence>MSSKLENGSLTPLQSLSPPADASPSIPLAHAPPLATNLQSPSPPTGVVENQSYKNNLSCYCQRLGIPLPLYETKVEGYAHALRFKSIVSVGKRNFTSSNTFATRKSAEQNAAKFALERLLLEEEAKSTNLRVYLQKLVFQDKARCKMILNEFTDKMKMESCVYKTDRQAGDSPLFVSSMVLNGNCYKGGDGKNKKEAEQLAALGAILSLLTDPTYAAPISQVIKAKFNVAATFYEAKDIPNTHGCSVTGDVSKTITFNSDTMPLNQQASSIEQSSSRVLVDEKMLTSVNLQASNMEEQEGSEILVRKKKQDLINSLHQIEKQDGGHEVLDAKQGGAGLPTEAVTISRLSYMPITAAVLSEPQHEFLDAKQGGTGLPTEAVTISRVSYLNLPLTAPLLSEPQHEIKLPEAAQSASQQISVPVESAPPPALSPGLVVASDWISSKNRRKRIRNKANKRLRAENKQDGLEITPVVVSVQNVTYDDHSCEG</sequence>
<dbReference type="PROSITE" id="PS50137">
    <property type="entry name" value="DS_RBD"/>
    <property type="match status" value="2"/>
</dbReference>
<dbReference type="PANTHER" id="PTHR46031">
    <property type="match status" value="1"/>
</dbReference>
<evidence type="ECO:0000256" key="2">
    <source>
        <dbReference type="ARBA" id="ARBA00022884"/>
    </source>
</evidence>
<feature type="domain" description="DRBM" evidence="5">
    <location>
        <begin position="52"/>
        <end position="121"/>
    </location>
</feature>
<organism evidence="6 7">
    <name type="scientific">Cardamine amara subsp. amara</name>
    <dbReference type="NCBI Taxonomy" id="228776"/>
    <lineage>
        <taxon>Eukaryota</taxon>
        <taxon>Viridiplantae</taxon>
        <taxon>Streptophyta</taxon>
        <taxon>Embryophyta</taxon>
        <taxon>Tracheophyta</taxon>
        <taxon>Spermatophyta</taxon>
        <taxon>Magnoliopsida</taxon>
        <taxon>eudicotyledons</taxon>
        <taxon>Gunneridae</taxon>
        <taxon>Pentapetalae</taxon>
        <taxon>rosids</taxon>
        <taxon>malvids</taxon>
        <taxon>Brassicales</taxon>
        <taxon>Brassicaceae</taxon>
        <taxon>Cardamineae</taxon>
        <taxon>Cardamine</taxon>
    </lineage>
</organism>
<keyword evidence="7" id="KW-1185">Reference proteome</keyword>
<dbReference type="AlphaFoldDB" id="A0ABD0ZQN4"/>
<evidence type="ECO:0000313" key="7">
    <source>
        <dbReference type="Proteomes" id="UP001558713"/>
    </source>
</evidence>
<evidence type="ECO:0000313" key="6">
    <source>
        <dbReference type="EMBL" id="KAL1196902.1"/>
    </source>
</evidence>
<dbReference type="SUPFAM" id="SSF54768">
    <property type="entry name" value="dsRNA-binding domain-like"/>
    <property type="match status" value="2"/>
</dbReference>
<dbReference type="InterPro" id="IPR014720">
    <property type="entry name" value="dsRBD_dom"/>
</dbReference>